<reference evidence="4" key="1">
    <citation type="submission" date="2021-01" db="EMBL/GenBank/DDBJ databases">
        <authorList>
            <person name="Corre E."/>
            <person name="Pelletier E."/>
            <person name="Niang G."/>
            <person name="Scheremetjew M."/>
            <person name="Finn R."/>
            <person name="Kale V."/>
            <person name="Holt S."/>
            <person name="Cochrane G."/>
            <person name="Meng A."/>
            <person name="Brown T."/>
            <person name="Cohen L."/>
        </authorList>
    </citation>
    <scope>NUCLEOTIDE SEQUENCE</scope>
    <source>
        <strain evidence="4">CCMP443</strain>
    </source>
</reference>
<dbReference type="SMART" id="SM00015">
    <property type="entry name" value="IQ"/>
    <property type="match status" value="2"/>
</dbReference>
<dbReference type="GO" id="GO:0004672">
    <property type="term" value="F:protein kinase activity"/>
    <property type="evidence" value="ECO:0007669"/>
    <property type="project" value="InterPro"/>
</dbReference>
<dbReference type="AlphaFoldDB" id="A0A7S0VIM4"/>
<dbReference type="SUPFAM" id="SSF56112">
    <property type="entry name" value="Protein kinase-like (PK-like)"/>
    <property type="match status" value="1"/>
</dbReference>
<sequence length="731" mass="83020">MVGRASTGRKPLMGCALVLLLLLVSPCEGEDVAAGGAEGGGSGEDRLKQAQEEAQRIIQARKERKEREKAEEERKRLEEEERAKAAAERKAAEQMERERAAREEEERNRREQEEAARRKEEEEAEAAEAEAAQKKEAEEKARRERDDLAAEQERASRALQELKDRGEGEEAIREAQLAVDKAQSDQKAAQEMLDAAAQEAKQAQEDAERERMEAIQARAEWEKEQRAAEDAEKVALKERAEYEAARRVADRERAEYEEAQRVADKEMAEYRQAMVKKQEVSPADSSPTPISANKKASKYFDDADETEVLTNEGAVSRIANNWKVHKAKRVYYGKRMRKIASIRDAGATVLQRVYRGHMGRVECRTIVQHNKDEHIRVCASKLQAVYRGHLCRESALKIRVREARRSIFLSRYLIHDVAMPQFKPREGAEGAALREQTVEHYQQLCRLMLYERQTVKAEDTKRPKSNPFRHVVIRFHDSQAQHIRERAAMRKVFGSLNDLPTLKEVPPGQPLNYISIPIHHTLAPEKAASPVVSRHCLIFRQPSMNLAEYMAKETRDMEEDATVVREIVNALAFLHDNGLVHTNITSESFGFIGNTWALIELGDAHTLGDNLDLSLAYLRKLPVPEVLIALQHSDDGDEGVRLVANPAIDVFLIGLLLHHILARKPLFRTFEEAVRQVEDDHDVVVGMRQCKDLIGRYAVENSICRTPSERMTVKELQTLLKQLNATPSAQM</sequence>
<proteinExistence type="predicted"/>
<feature type="region of interest" description="Disordered" evidence="1">
    <location>
        <begin position="31"/>
        <end position="213"/>
    </location>
</feature>
<name>A0A7S0VIM4_9CRYP</name>
<dbReference type="GO" id="GO:0005524">
    <property type="term" value="F:ATP binding"/>
    <property type="evidence" value="ECO:0007669"/>
    <property type="project" value="InterPro"/>
</dbReference>
<dbReference type="EMBL" id="HBFN01010476">
    <property type="protein sequence ID" value="CAD8790304.1"/>
    <property type="molecule type" value="Transcribed_RNA"/>
</dbReference>
<gene>
    <name evidence="4" type="ORF">HTEP1355_LOCUS6094</name>
</gene>
<dbReference type="InterPro" id="IPR000048">
    <property type="entry name" value="IQ_motif_EF-hand-BS"/>
</dbReference>
<feature type="compositionally biased region" description="Basic and acidic residues" evidence="1">
    <location>
        <begin position="202"/>
        <end position="213"/>
    </location>
</feature>
<dbReference type="InterPro" id="IPR011009">
    <property type="entry name" value="Kinase-like_dom_sf"/>
</dbReference>
<evidence type="ECO:0000259" key="3">
    <source>
        <dbReference type="PROSITE" id="PS50011"/>
    </source>
</evidence>
<dbReference type="PROSITE" id="PS50011">
    <property type="entry name" value="PROTEIN_KINASE_DOM"/>
    <property type="match status" value="1"/>
</dbReference>
<dbReference type="Gene3D" id="1.20.5.190">
    <property type="match status" value="1"/>
</dbReference>
<dbReference type="PROSITE" id="PS50096">
    <property type="entry name" value="IQ"/>
    <property type="match status" value="2"/>
</dbReference>
<dbReference type="InterPro" id="IPR000719">
    <property type="entry name" value="Prot_kinase_dom"/>
</dbReference>
<evidence type="ECO:0000313" key="4">
    <source>
        <dbReference type="EMBL" id="CAD8790304.1"/>
    </source>
</evidence>
<evidence type="ECO:0000256" key="1">
    <source>
        <dbReference type="SAM" id="MobiDB-lite"/>
    </source>
</evidence>
<keyword evidence="2" id="KW-0732">Signal</keyword>
<feature type="signal peptide" evidence="2">
    <location>
        <begin position="1"/>
        <end position="29"/>
    </location>
</feature>
<feature type="compositionally biased region" description="Basic and acidic residues" evidence="1">
    <location>
        <begin position="43"/>
        <end position="121"/>
    </location>
</feature>
<evidence type="ECO:0000256" key="2">
    <source>
        <dbReference type="SAM" id="SignalP"/>
    </source>
</evidence>
<dbReference type="SMART" id="SM00220">
    <property type="entry name" value="S_TKc"/>
    <property type="match status" value="1"/>
</dbReference>
<dbReference type="Gene3D" id="1.10.510.10">
    <property type="entry name" value="Transferase(Phosphotransferase) domain 1"/>
    <property type="match status" value="1"/>
</dbReference>
<organism evidence="4">
    <name type="scientific">Hemiselmis tepida</name>
    <dbReference type="NCBI Taxonomy" id="464990"/>
    <lineage>
        <taxon>Eukaryota</taxon>
        <taxon>Cryptophyceae</taxon>
        <taxon>Cryptomonadales</taxon>
        <taxon>Hemiselmidaceae</taxon>
        <taxon>Hemiselmis</taxon>
    </lineage>
</organism>
<feature type="domain" description="Protein kinase" evidence="3">
    <location>
        <begin position="457"/>
        <end position="720"/>
    </location>
</feature>
<protein>
    <recommendedName>
        <fullName evidence="3">Protein kinase domain-containing protein</fullName>
    </recommendedName>
</protein>
<accession>A0A7S0VIM4</accession>
<feature type="chain" id="PRO_5030823358" description="Protein kinase domain-containing protein" evidence="2">
    <location>
        <begin position="30"/>
        <end position="731"/>
    </location>
</feature>
<dbReference type="Pfam" id="PF00612">
    <property type="entry name" value="IQ"/>
    <property type="match status" value="2"/>
</dbReference>
<feature type="compositionally biased region" description="Basic and acidic residues" evidence="1">
    <location>
        <begin position="131"/>
        <end position="173"/>
    </location>
</feature>